<evidence type="ECO:0000313" key="2">
    <source>
        <dbReference type="EMBL" id="MPC31601.1"/>
    </source>
</evidence>
<keyword evidence="1" id="KW-0732">Signal</keyword>
<accession>A0A5B7EBX8</accession>
<feature type="signal peptide" evidence="1">
    <location>
        <begin position="1"/>
        <end position="15"/>
    </location>
</feature>
<dbReference type="EMBL" id="VSRR010002469">
    <property type="protein sequence ID" value="MPC31601.1"/>
    <property type="molecule type" value="Genomic_DNA"/>
</dbReference>
<name>A0A5B7EBX8_PORTR</name>
<proteinExistence type="predicted"/>
<sequence length="95" mass="10173">MLAAVLNIPIVVCRASVHTQAAHVTVIRVVAVAAVRVSSPLGVDLGGSLLATTSQVNTSLPLPLMLCSMNYWQIKTYKAFRICFSQLTSGWEGND</sequence>
<dbReference type="Proteomes" id="UP000324222">
    <property type="component" value="Unassembled WGS sequence"/>
</dbReference>
<evidence type="ECO:0000313" key="3">
    <source>
        <dbReference type="Proteomes" id="UP000324222"/>
    </source>
</evidence>
<dbReference type="AlphaFoldDB" id="A0A5B7EBX8"/>
<feature type="chain" id="PRO_5022668277" evidence="1">
    <location>
        <begin position="16"/>
        <end position="95"/>
    </location>
</feature>
<reference evidence="2 3" key="1">
    <citation type="submission" date="2019-05" db="EMBL/GenBank/DDBJ databases">
        <title>Another draft genome of Portunus trituberculatus and its Hox gene families provides insights of decapod evolution.</title>
        <authorList>
            <person name="Jeong J.-H."/>
            <person name="Song I."/>
            <person name="Kim S."/>
            <person name="Choi T."/>
            <person name="Kim D."/>
            <person name="Ryu S."/>
            <person name="Kim W."/>
        </authorList>
    </citation>
    <scope>NUCLEOTIDE SEQUENCE [LARGE SCALE GENOMIC DNA]</scope>
    <source>
        <tissue evidence="2">Muscle</tissue>
    </source>
</reference>
<keyword evidence="3" id="KW-1185">Reference proteome</keyword>
<organism evidence="2 3">
    <name type="scientific">Portunus trituberculatus</name>
    <name type="common">Swimming crab</name>
    <name type="synonym">Neptunus trituberculatus</name>
    <dbReference type="NCBI Taxonomy" id="210409"/>
    <lineage>
        <taxon>Eukaryota</taxon>
        <taxon>Metazoa</taxon>
        <taxon>Ecdysozoa</taxon>
        <taxon>Arthropoda</taxon>
        <taxon>Crustacea</taxon>
        <taxon>Multicrustacea</taxon>
        <taxon>Malacostraca</taxon>
        <taxon>Eumalacostraca</taxon>
        <taxon>Eucarida</taxon>
        <taxon>Decapoda</taxon>
        <taxon>Pleocyemata</taxon>
        <taxon>Brachyura</taxon>
        <taxon>Eubrachyura</taxon>
        <taxon>Portunoidea</taxon>
        <taxon>Portunidae</taxon>
        <taxon>Portuninae</taxon>
        <taxon>Portunus</taxon>
    </lineage>
</organism>
<gene>
    <name evidence="2" type="ORF">E2C01_024895</name>
</gene>
<comment type="caution">
    <text evidence="2">The sequence shown here is derived from an EMBL/GenBank/DDBJ whole genome shotgun (WGS) entry which is preliminary data.</text>
</comment>
<protein>
    <submittedName>
        <fullName evidence="2">Uncharacterized protein</fullName>
    </submittedName>
</protein>
<evidence type="ECO:0000256" key="1">
    <source>
        <dbReference type="SAM" id="SignalP"/>
    </source>
</evidence>